<sequence>MVMRRENMDKAMELLRGMVVGESDGGLTKQGLKKFTVRCSRDYGIDEKKAKELFVSWFRRGGGKGSRSTERELCSRASTTTTATTSTSPSHAADDRGKGGIKSESERVGEIQAVKSKVLGSLDPIPCTVGWVRYMAENPWSVLLDSRDDDRDVRTAKMALHRLRCFRQEGLLQRRAGLRPASMHSLNLVPVPMYSPHQGLVAMEKEEHYPPRSSRVGELYQADMPSLRGRRDKGGQGGEREEPTRVWPVRELFGGGGAASAGGARGGVDEEGTKRIVALLTDPVDYRWSDAEYKSFKEAHEKFGKDFRRISRFIKKAVPGSGKTSKDCSAFYFQVYVGVRTLPGGKAETGEET</sequence>
<dbReference type="Gene3D" id="1.10.10.60">
    <property type="entry name" value="Homeodomain-like"/>
    <property type="match status" value="1"/>
</dbReference>
<dbReference type="Proteomes" id="UP000316726">
    <property type="component" value="Chromosome 2"/>
</dbReference>
<protein>
    <recommendedName>
        <fullName evidence="2">SANT domain-containing protein</fullName>
    </recommendedName>
</protein>
<dbReference type="EMBL" id="CP031035">
    <property type="protein sequence ID" value="QDZ19023.1"/>
    <property type="molecule type" value="Genomic_DNA"/>
</dbReference>
<dbReference type="InterPro" id="IPR017884">
    <property type="entry name" value="SANT_dom"/>
</dbReference>
<feature type="domain" description="SANT" evidence="2">
    <location>
        <begin position="283"/>
        <end position="340"/>
    </location>
</feature>
<gene>
    <name evidence="3" type="ORF">A3770_02p15410</name>
</gene>
<dbReference type="PROSITE" id="PS51293">
    <property type="entry name" value="SANT"/>
    <property type="match status" value="1"/>
</dbReference>
<evidence type="ECO:0000256" key="1">
    <source>
        <dbReference type="SAM" id="MobiDB-lite"/>
    </source>
</evidence>
<feature type="compositionally biased region" description="Low complexity" evidence="1">
    <location>
        <begin position="77"/>
        <end position="91"/>
    </location>
</feature>
<keyword evidence="4" id="KW-1185">Reference proteome</keyword>
<name>A0A5B8MEY4_9CHLO</name>
<accession>A0A5B8MEY4</accession>
<organism evidence="3 4">
    <name type="scientific">Chloropicon primus</name>
    <dbReference type="NCBI Taxonomy" id="1764295"/>
    <lineage>
        <taxon>Eukaryota</taxon>
        <taxon>Viridiplantae</taxon>
        <taxon>Chlorophyta</taxon>
        <taxon>Chloropicophyceae</taxon>
        <taxon>Chloropicales</taxon>
        <taxon>Chloropicaceae</taxon>
        <taxon>Chloropicon</taxon>
    </lineage>
</organism>
<evidence type="ECO:0000313" key="4">
    <source>
        <dbReference type="Proteomes" id="UP000316726"/>
    </source>
</evidence>
<feature type="region of interest" description="Disordered" evidence="1">
    <location>
        <begin position="61"/>
        <end position="107"/>
    </location>
</feature>
<dbReference type="Pfam" id="PF00249">
    <property type="entry name" value="Myb_DNA-binding"/>
    <property type="match status" value="1"/>
</dbReference>
<evidence type="ECO:0000259" key="2">
    <source>
        <dbReference type="PROSITE" id="PS51293"/>
    </source>
</evidence>
<dbReference type="SUPFAM" id="SSF46689">
    <property type="entry name" value="Homeodomain-like"/>
    <property type="match status" value="1"/>
</dbReference>
<dbReference type="CDD" id="cd00167">
    <property type="entry name" value="SANT"/>
    <property type="match status" value="1"/>
</dbReference>
<dbReference type="AlphaFoldDB" id="A0A5B8MEY4"/>
<evidence type="ECO:0000313" key="3">
    <source>
        <dbReference type="EMBL" id="QDZ19023.1"/>
    </source>
</evidence>
<proteinExistence type="predicted"/>
<feature type="compositionally biased region" description="Basic and acidic residues" evidence="1">
    <location>
        <begin position="92"/>
        <end position="107"/>
    </location>
</feature>
<dbReference type="InterPro" id="IPR001005">
    <property type="entry name" value="SANT/Myb"/>
</dbReference>
<dbReference type="InterPro" id="IPR009057">
    <property type="entry name" value="Homeodomain-like_sf"/>
</dbReference>
<reference evidence="3 4" key="1">
    <citation type="submission" date="2018-07" db="EMBL/GenBank/DDBJ databases">
        <title>The complete nuclear genome of the prasinophyte Chloropicon primus (CCMP1205).</title>
        <authorList>
            <person name="Pombert J.-F."/>
            <person name="Otis C."/>
            <person name="Turmel M."/>
            <person name="Lemieux C."/>
        </authorList>
    </citation>
    <scope>NUCLEOTIDE SEQUENCE [LARGE SCALE GENOMIC DNA]</scope>
    <source>
        <strain evidence="3 4">CCMP1205</strain>
    </source>
</reference>